<sequence length="43" mass="4479">MKRISDSGGVAFTYVSVIGTLVALVIVFGHFYAVANHTPIGGL</sequence>
<reference evidence="3" key="2">
    <citation type="submission" date="2012-03" db="EMBL/GenBank/DDBJ databases">
        <title>The complete genome sequence of the pioneer microbe on fresh volcanic deposit, Leptospirillum ferrooxidans strain C2-3.</title>
        <authorList>
            <person name="Fujimura R."/>
            <person name="Sato Y."/>
            <person name="Nishizawa T."/>
            <person name="Nanba K."/>
            <person name="Oshima K."/>
            <person name="Hattori M."/>
            <person name="Kamijo T."/>
            <person name="Ohta H."/>
        </authorList>
    </citation>
    <scope>NUCLEOTIDE SEQUENCE [LARGE SCALE GENOMIC DNA]</scope>
    <source>
        <strain evidence="3">C2-3</strain>
    </source>
</reference>
<keyword evidence="1" id="KW-0472">Membrane</keyword>
<protein>
    <submittedName>
        <fullName evidence="2">Uncharacterized protein</fullName>
    </submittedName>
</protein>
<accession>I0IS02</accession>
<keyword evidence="3" id="KW-1185">Reference proteome</keyword>
<dbReference type="PATRIC" id="fig|1162668.3.peg.2829"/>
<keyword evidence="1" id="KW-1133">Transmembrane helix</keyword>
<dbReference type="Proteomes" id="UP000007382">
    <property type="component" value="Chromosome"/>
</dbReference>
<dbReference type="AlphaFoldDB" id="I0IS02"/>
<name>I0IS02_LEPFC</name>
<proteinExistence type="predicted"/>
<reference evidence="2 3" key="1">
    <citation type="journal article" date="2012" name="J. Bacteriol.">
        <title>Complete Genome Sequence of Leptospirillum ferrooxidans Strain C2-3, Isolated from a Fresh Volcanic Ash Deposit on the Island of Miyake, Japan.</title>
        <authorList>
            <person name="Fujimura R."/>
            <person name="Sato Y."/>
            <person name="Nishizawa T."/>
            <person name="Oshima K."/>
            <person name="Kim S.-W."/>
            <person name="Hattori M."/>
            <person name="Kamijo T."/>
            <person name="Ohta H."/>
        </authorList>
    </citation>
    <scope>NUCLEOTIDE SEQUENCE [LARGE SCALE GENOMIC DNA]</scope>
    <source>
        <strain evidence="2 3">C2-3</strain>
    </source>
</reference>
<dbReference type="HOGENOM" id="CLU_3235494_0_0_0"/>
<dbReference type="EMBL" id="AP012342">
    <property type="protein sequence ID" value="BAM08051.1"/>
    <property type="molecule type" value="Genomic_DNA"/>
</dbReference>
<evidence type="ECO:0000313" key="3">
    <source>
        <dbReference type="Proteomes" id="UP000007382"/>
    </source>
</evidence>
<evidence type="ECO:0000313" key="2">
    <source>
        <dbReference type="EMBL" id="BAM08051.1"/>
    </source>
</evidence>
<dbReference type="KEGG" id="lfc:LFE_2380"/>
<feature type="transmembrane region" description="Helical" evidence="1">
    <location>
        <begin position="12"/>
        <end position="33"/>
    </location>
</feature>
<gene>
    <name evidence="2" type="ordered locus">LFE_2380</name>
</gene>
<organism evidence="2 3">
    <name type="scientific">Leptospirillum ferrooxidans (strain C2-3)</name>
    <dbReference type="NCBI Taxonomy" id="1162668"/>
    <lineage>
        <taxon>Bacteria</taxon>
        <taxon>Pseudomonadati</taxon>
        <taxon>Nitrospirota</taxon>
        <taxon>Nitrospiria</taxon>
        <taxon>Nitrospirales</taxon>
        <taxon>Nitrospiraceae</taxon>
        <taxon>Leptospirillum</taxon>
    </lineage>
</organism>
<keyword evidence="1" id="KW-0812">Transmembrane</keyword>
<evidence type="ECO:0000256" key="1">
    <source>
        <dbReference type="SAM" id="Phobius"/>
    </source>
</evidence>
<dbReference type="RefSeq" id="WP_014450534.1">
    <property type="nucleotide sequence ID" value="NC_017094.1"/>
</dbReference>